<name>A0ACA9P6C3_9GLOM</name>
<evidence type="ECO:0000313" key="1">
    <source>
        <dbReference type="EMBL" id="CAG8692829.1"/>
    </source>
</evidence>
<accession>A0ACA9P6C3</accession>
<comment type="caution">
    <text evidence="1">The sequence shown here is derived from an EMBL/GenBank/DDBJ whole genome shotgun (WGS) entry which is preliminary data.</text>
</comment>
<dbReference type="EMBL" id="CAJVQC010018364">
    <property type="protein sequence ID" value="CAG8692829.1"/>
    <property type="molecule type" value="Genomic_DNA"/>
</dbReference>
<keyword evidence="2" id="KW-1185">Reference proteome</keyword>
<sequence length="174" mass="19464">MEDIANSENMSIDKSLNDSYSGSETELSIQPRLSNSSGHPHQIYEITFNNPFFEDFTRILNPGYDLPKHNALATSILDSEAASVLIKVDKELSKAKNLTLCIDSWCSSLKHSIYAFVIVTNEKKQYIYSLRDFSKSSHTADFNSKKIMEVLESVGPEKFIAIVSDAESSMIVAK</sequence>
<reference evidence="1" key="1">
    <citation type="submission" date="2021-06" db="EMBL/GenBank/DDBJ databases">
        <authorList>
            <person name="Kallberg Y."/>
            <person name="Tangrot J."/>
            <person name="Rosling A."/>
        </authorList>
    </citation>
    <scope>NUCLEOTIDE SEQUENCE</scope>
    <source>
        <strain evidence="1">MA461A</strain>
    </source>
</reference>
<dbReference type="Proteomes" id="UP000789920">
    <property type="component" value="Unassembled WGS sequence"/>
</dbReference>
<protein>
    <submittedName>
        <fullName evidence="1">29860_t:CDS:1</fullName>
    </submittedName>
</protein>
<proteinExistence type="predicted"/>
<organism evidence="1 2">
    <name type="scientific">Racocetra persica</name>
    <dbReference type="NCBI Taxonomy" id="160502"/>
    <lineage>
        <taxon>Eukaryota</taxon>
        <taxon>Fungi</taxon>
        <taxon>Fungi incertae sedis</taxon>
        <taxon>Mucoromycota</taxon>
        <taxon>Glomeromycotina</taxon>
        <taxon>Glomeromycetes</taxon>
        <taxon>Diversisporales</taxon>
        <taxon>Gigasporaceae</taxon>
        <taxon>Racocetra</taxon>
    </lineage>
</organism>
<gene>
    <name evidence="1" type="ORF">RPERSI_LOCUS9635</name>
</gene>
<evidence type="ECO:0000313" key="2">
    <source>
        <dbReference type="Proteomes" id="UP000789920"/>
    </source>
</evidence>